<reference evidence="2" key="1">
    <citation type="submission" date="2022-10" db="EMBL/GenBank/DDBJ databases">
        <title>Hoeflea sp. G2-23, isolated from marine algae.</title>
        <authorList>
            <person name="Kristyanto S."/>
            <person name="Kim J.M."/>
            <person name="Jeon C.O."/>
        </authorList>
    </citation>
    <scope>NUCLEOTIDE SEQUENCE</scope>
    <source>
        <strain evidence="2">G2-23</strain>
    </source>
</reference>
<gene>
    <name evidence="2" type="ORF">OEG84_11945</name>
</gene>
<name>A0ABT3Z9D6_9HYPH</name>
<evidence type="ECO:0000256" key="1">
    <source>
        <dbReference type="SAM" id="SignalP"/>
    </source>
</evidence>
<evidence type="ECO:0008006" key="4">
    <source>
        <dbReference type="Google" id="ProtNLM"/>
    </source>
</evidence>
<proteinExistence type="predicted"/>
<dbReference type="RefSeq" id="WP_267653969.1">
    <property type="nucleotide sequence ID" value="NZ_JAOVZR010000001.1"/>
</dbReference>
<comment type="caution">
    <text evidence="2">The sequence shown here is derived from an EMBL/GenBank/DDBJ whole genome shotgun (WGS) entry which is preliminary data.</text>
</comment>
<protein>
    <recommendedName>
        <fullName evidence="4">DUF680 domain-containing protein</fullName>
    </recommendedName>
</protein>
<dbReference type="Proteomes" id="UP001073227">
    <property type="component" value="Unassembled WGS sequence"/>
</dbReference>
<dbReference type="EMBL" id="JAOVZR010000001">
    <property type="protein sequence ID" value="MCY0148402.1"/>
    <property type="molecule type" value="Genomic_DNA"/>
</dbReference>
<keyword evidence="1" id="KW-0732">Signal</keyword>
<organism evidence="2 3">
    <name type="scientific">Hoeflea algicola</name>
    <dbReference type="NCBI Taxonomy" id="2983763"/>
    <lineage>
        <taxon>Bacteria</taxon>
        <taxon>Pseudomonadati</taxon>
        <taxon>Pseudomonadota</taxon>
        <taxon>Alphaproteobacteria</taxon>
        <taxon>Hyphomicrobiales</taxon>
        <taxon>Rhizobiaceae</taxon>
        <taxon>Hoeflea</taxon>
    </lineage>
</organism>
<feature type="chain" id="PRO_5047136988" description="DUF680 domain-containing protein" evidence="1">
    <location>
        <begin position="26"/>
        <end position="79"/>
    </location>
</feature>
<accession>A0ABT3Z9D6</accession>
<sequence length="79" mass="8013">MNKFALAAALSLAAMLPVTASSAFAEPASTQAALCETAPAKATQADIDCTATSQFTRDEDAAAKKYPSGPVNFGNGVVF</sequence>
<evidence type="ECO:0000313" key="2">
    <source>
        <dbReference type="EMBL" id="MCY0148402.1"/>
    </source>
</evidence>
<keyword evidence="3" id="KW-1185">Reference proteome</keyword>
<feature type="signal peptide" evidence="1">
    <location>
        <begin position="1"/>
        <end position="25"/>
    </location>
</feature>
<evidence type="ECO:0000313" key="3">
    <source>
        <dbReference type="Proteomes" id="UP001073227"/>
    </source>
</evidence>